<dbReference type="SUPFAM" id="SSF52467">
    <property type="entry name" value="DHS-like NAD/FAD-binding domain"/>
    <property type="match status" value="1"/>
</dbReference>
<feature type="domain" description="Thiamine pyrophosphate enzyme N-terminal TPP-binding" evidence="9">
    <location>
        <begin position="13"/>
        <end position="126"/>
    </location>
</feature>
<keyword evidence="14" id="KW-1185">Reference proteome</keyword>
<dbReference type="NCBIfam" id="TIGR00173">
    <property type="entry name" value="menD"/>
    <property type="match status" value="1"/>
</dbReference>
<dbReference type="GO" id="GO:0030976">
    <property type="term" value="F:thiamine pyrophosphate binding"/>
    <property type="evidence" value="ECO:0007669"/>
    <property type="project" value="UniProtKB-UniRule"/>
</dbReference>
<dbReference type="Gene3D" id="3.40.50.970">
    <property type="match status" value="2"/>
</dbReference>
<dbReference type="GO" id="GO:0030145">
    <property type="term" value="F:manganese ion binding"/>
    <property type="evidence" value="ECO:0007669"/>
    <property type="project" value="UniProtKB-UniRule"/>
</dbReference>
<comment type="catalytic activity">
    <reaction evidence="7">
        <text>isochorismate + 2-oxoglutarate + H(+) = 5-enolpyruvoyl-6-hydroxy-2-succinyl-cyclohex-3-ene-1-carboxylate + CO2</text>
        <dbReference type="Rhea" id="RHEA:25593"/>
        <dbReference type="ChEBI" id="CHEBI:15378"/>
        <dbReference type="ChEBI" id="CHEBI:16526"/>
        <dbReference type="ChEBI" id="CHEBI:16810"/>
        <dbReference type="ChEBI" id="CHEBI:29780"/>
        <dbReference type="ChEBI" id="CHEBI:58818"/>
        <dbReference type="EC" id="2.2.1.9"/>
    </reaction>
</comment>
<comment type="cofactor">
    <cofactor evidence="7">
        <name>Mg(2+)</name>
        <dbReference type="ChEBI" id="CHEBI:18420"/>
    </cofactor>
    <cofactor evidence="7">
        <name>Mn(2+)</name>
        <dbReference type="ChEBI" id="CHEBI:29035"/>
    </cofactor>
</comment>
<evidence type="ECO:0000259" key="9">
    <source>
        <dbReference type="Pfam" id="PF02776"/>
    </source>
</evidence>
<dbReference type="InterPro" id="IPR004433">
    <property type="entry name" value="MenaQ_synth_MenD"/>
</dbReference>
<dbReference type="InterPro" id="IPR032264">
    <property type="entry name" value="MenD_middle"/>
</dbReference>
<comment type="function">
    <text evidence="7">Catalyzes the thiamine diphosphate-dependent decarboxylation of 2-oxoglutarate and the subsequent addition of the resulting succinic semialdehyde-thiamine pyrophosphate anion to isochorismate to yield 2-succinyl-5-enolpyruvyl-6-hydroxy-3-cyclohexene-1-carboxylate (SEPHCHC).</text>
</comment>
<dbReference type="Pfam" id="PF16582">
    <property type="entry name" value="TPP_enzyme_M_2"/>
    <property type="match status" value="1"/>
</dbReference>
<accession>A0A8T7M7N4</accession>
<evidence type="ECO:0000256" key="3">
    <source>
        <dbReference type="ARBA" id="ARBA00022723"/>
    </source>
</evidence>
<name>A0A8T7M7N4_9CHLR</name>
<evidence type="ECO:0000259" key="10">
    <source>
        <dbReference type="Pfam" id="PF16582"/>
    </source>
</evidence>
<feature type="domain" description="Thiamine pyrophosphate enzyme TPP-binding" evidence="8">
    <location>
        <begin position="456"/>
        <end position="571"/>
    </location>
</feature>
<dbReference type="CDD" id="cd02009">
    <property type="entry name" value="TPP_SHCHC_synthase"/>
    <property type="match status" value="1"/>
</dbReference>
<gene>
    <name evidence="7 11" type="primary">menD</name>
    <name evidence="11" type="ORF">HXX08_19740</name>
    <name evidence="12" type="ORF">OZ401_003630</name>
</gene>
<keyword evidence="4 7" id="KW-0460">Magnesium</keyword>
<dbReference type="EMBL" id="JACATZ010000003">
    <property type="protein sequence ID" value="NWJ48094.1"/>
    <property type="molecule type" value="Genomic_DNA"/>
</dbReference>
<dbReference type="Proteomes" id="UP000521676">
    <property type="component" value="Unassembled WGS sequence"/>
</dbReference>
<evidence type="ECO:0000313" key="14">
    <source>
        <dbReference type="Proteomes" id="UP001431572"/>
    </source>
</evidence>
<dbReference type="CDD" id="cd07037">
    <property type="entry name" value="TPP_PYR_MenD"/>
    <property type="match status" value="1"/>
</dbReference>
<dbReference type="PIRSF" id="PIRSF004983">
    <property type="entry name" value="MenD"/>
    <property type="match status" value="1"/>
</dbReference>
<dbReference type="SUPFAM" id="SSF52518">
    <property type="entry name" value="Thiamin diphosphate-binding fold (THDP-binding)"/>
    <property type="match status" value="2"/>
</dbReference>
<evidence type="ECO:0000256" key="2">
    <source>
        <dbReference type="ARBA" id="ARBA00022679"/>
    </source>
</evidence>
<keyword evidence="1 7" id="KW-0474">Menaquinone biosynthesis</keyword>
<protein>
    <recommendedName>
        <fullName evidence="7">2-succinyl-5-enolpyruvyl-6-hydroxy-3-cyclohexene-1-carboxylate synthase</fullName>
        <shortName evidence="7">SEPHCHC synthase</shortName>
        <ecNumber evidence="7">2.2.1.9</ecNumber>
    </recommendedName>
    <alternativeName>
        <fullName evidence="7">Menaquinone biosynthesis protein MenD</fullName>
    </alternativeName>
</protein>
<dbReference type="InterPro" id="IPR029061">
    <property type="entry name" value="THDP-binding"/>
</dbReference>
<dbReference type="PANTHER" id="PTHR42916:SF1">
    <property type="entry name" value="PROTEIN PHYLLO, CHLOROPLASTIC"/>
    <property type="match status" value="1"/>
</dbReference>
<dbReference type="InterPro" id="IPR012001">
    <property type="entry name" value="Thiamin_PyroP_enz_TPP-bd_dom"/>
</dbReference>
<dbReference type="Proteomes" id="UP001431572">
    <property type="component" value="Chromosome 2"/>
</dbReference>
<reference evidence="11 13" key="1">
    <citation type="submission" date="2020-06" db="EMBL/GenBank/DDBJ databases">
        <title>Anoxygenic phototrophic Chloroflexota member uses a Type I reaction center.</title>
        <authorList>
            <person name="Tsuji J.M."/>
            <person name="Shaw N.A."/>
            <person name="Nagashima S."/>
            <person name="Venkiteswaran J."/>
            <person name="Schiff S.L."/>
            <person name="Hanada S."/>
            <person name="Tank M."/>
            <person name="Neufeld J.D."/>
        </authorList>
    </citation>
    <scope>NUCLEOTIDE SEQUENCE [LARGE SCALE GENOMIC DNA]</scope>
    <source>
        <strain evidence="11">L227-S17</strain>
    </source>
</reference>
<dbReference type="AlphaFoldDB" id="A0A8T7M7N4"/>
<organism evidence="11 13">
    <name type="scientific">Candidatus Chlorohelix allophototropha</name>
    <dbReference type="NCBI Taxonomy" id="3003348"/>
    <lineage>
        <taxon>Bacteria</taxon>
        <taxon>Bacillati</taxon>
        <taxon>Chloroflexota</taxon>
        <taxon>Chloroflexia</taxon>
        <taxon>Candidatus Chloroheliales</taxon>
        <taxon>Candidatus Chloroheliaceae</taxon>
        <taxon>Candidatus Chlorohelix</taxon>
    </lineage>
</organism>
<comment type="similarity">
    <text evidence="7">Belongs to the TPP enzyme family. MenD subfamily.</text>
</comment>
<evidence type="ECO:0000256" key="7">
    <source>
        <dbReference type="HAMAP-Rule" id="MF_01659"/>
    </source>
</evidence>
<comment type="pathway">
    <text evidence="7">Quinol/quinone metabolism; menaquinone biosynthesis.</text>
</comment>
<proteinExistence type="inferred from homology"/>
<keyword evidence="5 7" id="KW-0786">Thiamine pyrophosphate</keyword>
<evidence type="ECO:0000256" key="1">
    <source>
        <dbReference type="ARBA" id="ARBA00022428"/>
    </source>
</evidence>
<keyword evidence="6 7" id="KW-0464">Manganese</keyword>
<dbReference type="EC" id="2.2.1.9" evidence="7"/>
<evidence type="ECO:0000313" key="11">
    <source>
        <dbReference type="EMBL" id="NWJ48094.1"/>
    </source>
</evidence>
<dbReference type="Pfam" id="PF02775">
    <property type="entry name" value="TPP_enzyme_C"/>
    <property type="match status" value="1"/>
</dbReference>
<comment type="cofactor">
    <cofactor evidence="7">
        <name>thiamine diphosphate</name>
        <dbReference type="ChEBI" id="CHEBI:58937"/>
    </cofactor>
    <text evidence="7">Binds 1 thiamine pyrophosphate per subunit.</text>
</comment>
<keyword evidence="2 7" id="KW-0808">Transferase</keyword>
<dbReference type="HAMAP" id="MF_01659">
    <property type="entry name" value="MenD"/>
    <property type="match status" value="1"/>
</dbReference>
<evidence type="ECO:0000256" key="6">
    <source>
        <dbReference type="ARBA" id="ARBA00023211"/>
    </source>
</evidence>
<dbReference type="GO" id="GO:0070204">
    <property type="term" value="F:2-succinyl-5-enolpyruvyl-6-hydroxy-3-cyclohexene-1-carboxylic-acid synthase activity"/>
    <property type="evidence" value="ECO:0007669"/>
    <property type="project" value="UniProtKB-UniRule"/>
</dbReference>
<evidence type="ECO:0000256" key="5">
    <source>
        <dbReference type="ARBA" id="ARBA00023052"/>
    </source>
</evidence>
<evidence type="ECO:0000256" key="4">
    <source>
        <dbReference type="ARBA" id="ARBA00022842"/>
    </source>
</evidence>
<dbReference type="Gene3D" id="3.40.50.1220">
    <property type="entry name" value="TPP-binding domain"/>
    <property type="match status" value="1"/>
</dbReference>
<dbReference type="EMBL" id="CP128400">
    <property type="protein sequence ID" value="WJW68035.1"/>
    <property type="molecule type" value="Genomic_DNA"/>
</dbReference>
<keyword evidence="3 7" id="KW-0479">Metal-binding</keyword>
<reference evidence="12" key="2">
    <citation type="journal article" date="2024" name="Nature">
        <title>Anoxygenic phototroph of the Chloroflexota uses a type I reaction centre.</title>
        <authorList>
            <person name="Tsuji J.M."/>
            <person name="Shaw N.A."/>
            <person name="Nagashima S."/>
            <person name="Venkiteswaran J.J."/>
            <person name="Schiff S.L."/>
            <person name="Watanabe T."/>
            <person name="Fukui M."/>
            <person name="Hanada S."/>
            <person name="Tank M."/>
            <person name="Neufeld J.D."/>
        </authorList>
    </citation>
    <scope>NUCLEOTIDE SEQUENCE</scope>
    <source>
        <strain evidence="12">L227-S17</strain>
    </source>
</reference>
<dbReference type="GO" id="GO:0000287">
    <property type="term" value="F:magnesium ion binding"/>
    <property type="evidence" value="ECO:0007669"/>
    <property type="project" value="UniProtKB-UniRule"/>
</dbReference>
<dbReference type="InterPro" id="IPR011766">
    <property type="entry name" value="TPP_enzyme_TPP-bd"/>
</dbReference>
<comment type="pathway">
    <text evidence="7">Quinol/quinone metabolism; 1,4-dihydroxy-2-naphthoate biosynthesis; 1,4-dihydroxy-2-naphthoate from chorismate: step 2/7.</text>
</comment>
<evidence type="ECO:0000259" key="8">
    <source>
        <dbReference type="Pfam" id="PF02775"/>
    </source>
</evidence>
<sequence length="601" mass="65813">MYREPENPTYAYVDAFVEELARAGMQHVVISPGSRSTPLAYSFARNGNIKVWMQYDERSGAFFALGMAKASRKPVALVCTSGTAAANYFPAITEAQLSRVPLLVLTADRPPELRNNGAPQAIDQLKIYGDYVKLFVEAALPEASEDMLRYARTIAGRAFGTALAKPSGAVHINFPFREPLIPAPIPGQPLPAVEKRNLEAWQGRAGAKTYVTLSQAPRRLAKPELGNLAQTLSSQQRGVIICGAIDEPELSEQLVKLAETLQFPILADPLSGLRTGSHDKNLIIDNYDAFLRDEAIVAGFAPSMVLRFGAMPTAKPVLLWLKRFSECPQIVVDSGDGWQEPTMLATEIIHADPTLLCRDLCMQLADSQSTTENSWLSGWLEASHLAHETVQAIMGELDEPFEGKIFTELRELLPEGAILFSSNSMPVRDMDTFFSSTDRNIRLMCNRGANGIDGVVSSALGAGAVTSAPLTLVIGDLSFYHDMNGLLAAKLHQLNATIILINNDGGGIFSFLPQASYPENFELLFGTPHGLDFRHVAALYGAEYTLSTNWHTFREAVSSSFAKPGLKIIEIPTTRAQNVIQHRRFWGPIAERIKAGVWSRL</sequence>
<comment type="subunit">
    <text evidence="7">Homodimer.</text>
</comment>
<dbReference type="GO" id="GO:0009234">
    <property type="term" value="P:menaquinone biosynthetic process"/>
    <property type="evidence" value="ECO:0007669"/>
    <property type="project" value="UniProtKB-UniRule"/>
</dbReference>
<evidence type="ECO:0000313" key="12">
    <source>
        <dbReference type="EMBL" id="WJW68035.1"/>
    </source>
</evidence>
<dbReference type="RefSeq" id="WP_341469939.1">
    <property type="nucleotide sequence ID" value="NZ_CP128400.1"/>
</dbReference>
<dbReference type="Pfam" id="PF02776">
    <property type="entry name" value="TPP_enzyme_N"/>
    <property type="match status" value="1"/>
</dbReference>
<dbReference type="InterPro" id="IPR029035">
    <property type="entry name" value="DHS-like_NAD/FAD-binding_dom"/>
</dbReference>
<dbReference type="PANTHER" id="PTHR42916">
    <property type="entry name" value="2-SUCCINYL-5-ENOLPYRUVYL-6-HYDROXY-3-CYCLOHEXENE-1-CARBOXYLATE SYNTHASE"/>
    <property type="match status" value="1"/>
</dbReference>
<evidence type="ECO:0000313" key="13">
    <source>
        <dbReference type="Proteomes" id="UP000521676"/>
    </source>
</evidence>
<feature type="domain" description="Menaquinone biosynthesis protein MenD middle" evidence="10">
    <location>
        <begin position="233"/>
        <end position="420"/>
    </location>
</feature>